<sequence>MKKSLFGLALLVLAAPAFSADKEILVPALTPIPFVVSNAGDLIHGYVKDWGFLVDEKGPNEKAASQVADHLEGQECAFNFGVNHEASGRLQLDDGVANLACLQADRSLIVTKIPGFITDRKGVRGLKSADVGEFAFFVPQTEFLIHQDTQ</sequence>
<geneLocation type="plasmid" evidence="2 3">
    <name>pPma4326F</name>
</geneLocation>
<evidence type="ECO:0000256" key="1">
    <source>
        <dbReference type="SAM" id="SignalP"/>
    </source>
</evidence>
<reference evidence="2 3" key="1">
    <citation type="journal article" date="2011" name="PLoS Pathog.">
        <title>Dynamic evolution of pathogenicity revealed by sequencing and comparative genomics of 19 Pseudomonas syringae isolates.</title>
        <authorList>
            <person name="Baltrus D.A."/>
            <person name="Nishimura M.T."/>
            <person name="Romanchuk A."/>
            <person name="Chang J.H."/>
            <person name="Mukhtar M.S."/>
            <person name="Cherkis K."/>
            <person name="Roach J."/>
            <person name="Grant S.R."/>
            <person name="Jones C.D."/>
            <person name="Dangl J.L."/>
        </authorList>
    </citation>
    <scope>NUCLEOTIDE SEQUENCE [LARGE SCALE GENOMIC DNA]</scope>
    <source>
        <strain evidence="2 3">ES4326</strain>
    </source>
</reference>
<dbReference type="EMBL" id="CP047261">
    <property type="protein sequence ID" value="QHF00416.1"/>
    <property type="molecule type" value="Genomic_DNA"/>
</dbReference>
<feature type="chain" id="PRO_5035765806" evidence="1">
    <location>
        <begin position="20"/>
        <end position="150"/>
    </location>
</feature>
<dbReference type="Proteomes" id="UP000003811">
    <property type="component" value="Plasmid pPma4326F"/>
</dbReference>
<evidence type="ECO:0000313" key="3">
    <source>
        <dbReference type="Proteomes" id="UP000003811"/>
    </source>
</evidence>
<feature type="signal peptide" evidence="1">
    <location>
        <begin position="1"/>
        <end position="19"/>
    </location>
</feature>
<proteinExistence type="predicted"/>
<accession>A0A8T8C9V9</accession>
<keyword evidence="2" id="KW-0614">Plasmid</keyword>
<organism evidence="2 3">
    <name type="scientific">Pseudomonas syringae pv. maculicola str. ES4326</name>
    <dbReference type="NCBI Taxonomy" id="629265"/>
    <lineage>
        <taxon>Bacteria</taxon>
        <taxon>Pseudomonadati</taxon>
        <taxon>Pseudomonadota</taxon>
        <taxon>Gammaproteobacteria</taxon>
        <taxon>Pseudomonadales</taxon>
        <taxon>Pseudomonadaceae</taxon>
        <taxon>Pseudomonas</taxon>
    </lineage>
</organism>
<name>A0A8T8C9V9_PSEYM</name>
<gene>
    <name evidence="2" type="ORF">PMA4326_028265</name>
</gene>
<dbReference type="AlphaFoldDB" id="A0A8T8C9V9"/>
<keyword evidence="1" id="KW-0732">Signal</keyword>
<protein>
    <submittedName>
        <fullName evidence="2">Uncharacterized protein</fullName>
    </submittedName>
</protein>
<dbReference type="RefSeq" id="WP_007250680.1">
    <property type="nucleotide sequence ID" value="NZ_CP047261.1"/>
</dbReference>
<evidence type="ECO:0000313" key="2">
    <source>
        <dbReference type="EMBL" id="QHF00416.1"/>
    </source>
</evidence>